<evidence type="ECO:0000256" key="5">
    <source>
        <dbReference type="ARBA" id="ARBA00022729"/>
    </source>
</evidence>
<evidence type="ECO:0000256" key="6">
    <source>
        <dbReference type="ARBA" id="ARBA00023136"/>
    </source>
</evidence>
<dbReference type="GO" id="GO:0015483">
    <property type="term" value="F:long-chain fatty acid transporting porin activity"/>
    <property type="evidence" value="ECO:0007669"/>
    <property type="project" value="TreeGrafter"/>
</dbReference>
<sequence>MKKLATVAVLAATATSTAYAGGIDRVGQKADIIYKPGTYGEVSFSSTMPSVSGNDLPLATPRGTFNSGASYDSVADDFNSFGFGFKHDISDRFSVAFTGQEDFGSDIAYGGDPRRTNLGGTSANANTYALALIGRFKLNENVSFHAGVRRDTADGTITLGGLAYGRVSGYEVRLSENVGYGYLIGGAYEIPEIAFRVAVTYNSKIRHDFATTETLNGRSIGASEATDVDTPQSVNIDLQTGIAEDTLLFGSIRWAEWSEFKIAPQRFEGLTGSGLVSLDDSTTFQVGLGRRFTEAFSASASIIYEDGGSDDLVSPLAPTNGLTAVTLGGAYRVGNAEISGGVRYNWLGDARPETGTPDTARADFSNNNAVSVGLKLGYYF</sequence>
<evidence type="ECO:0000313" key="9">
    <source>
        <dbReference type="EMBL" id="TDL89168.1"/>
    </source>
</evidence>
<dbReference type="Pfam" id="PF03349">
    <property type="entry name" value="Toluene_X"/>
    <property type="match status" value="1"/>
</dbReference>
<evidence type="ECO:0000256" key="4">
    <source>
        <dbReference type="ARBA" id="ARBA00022692"/>
    </source>
</evidence>
<dbReference type="PANTHER" id="PTHR35093">
    <property type="entry name" value="OUTER MEMBRANE PROTEIN NMB0088-RELATED"/>
    <property type="match status" value="1"/>
</dbReference>
<evidence type="ECO:0000256" key="1">
    <source>
        <dbReference type="ARBA" id="ARBA00004571"/>
    </source>
</evidence>
<dbReference type="AlphaFoldDB" id="A0A4R6B1Q5"/>
<comment type="similarity">
    <text evidence="2">Belongs to the OmpP1/FadL family.</text>
</comment>
<evidence type="ECO:0000256" key="7">
    <source>
        <dbReference type="ARBA" id="ARBA00023237"/>
    </source>
</evidence>
<dbReference type="Proteomes" id="UP000294562">
    <property type="component" value="Unassembled WGS sequence"/>
</dbReference>
<keyword evidence="3" id="KW-1134">Transmembrane beta strand</keyword>
<comment type="caution">
    <text evidence="9">The sequence shown here is derived from an EMBL/GenBank/DDBJ whole genome shotgun (WGS) entry which is preliminary data.</text>
</comment>
<dbReference type="Gene3D" id="2.40.160.60">
    <property type="entry name" value="Outer membrane protein transport protein (OMPP1/FadL/TodX)"/>
    <property type="match status" value="1"/>
</dbReference>
<evidence type="ECO:0000256" key="2">
    <source>
        <dbReference type="ARBA" id="ARBA00008163"/>
    </source>
</evidence>
<evidence type="ECO:0008006" key="11">
    <source>
        <dbReference type="Google" id="ProtNLM"/>
    </source>
</evidence>
<evidence type="ECO:0000256" key="3">
    <source>
        <dbReference type="ARBA" id="ARBA00022452"/>
    </source>
</evidence>
<proteinExistence type="inferred from homology"/>
<dbReference type="OrthoDB" id="6679728at2"/>
<protein>
    <recommendedName>
        <fullName evidence="11">Aromatic hydrocarbon degradation protein</fullName>
    </recommendedName>
</protein>
<keyword evidence="10" id="KW-1185">Reference proteome</keyword>
<name>A0A4R6B1Q5_9RHOB</name>
<dbReference type="GO" id="GO:0009279">
    <property type="term" value="C:cell outer membrane"/>
    <property type="evidence" value="ECO:0007669"/>
    <property type="project" value="UniProtKB-SubCell"/>
</dbReference>
<keyword evidence="6" id="KW-0472">Membrane</keyword>
<accession>A0A4R6B1Q5</accession>
<comment type="subcellular location">
    <subcellularLocation>
        <location evidence="1">Cell outer membrane</location>
        <topology evidence="1">Multi-pass membrane protein</topology>
    </subcellularLocation>
</comment>
<evidence type="ECO:0000256" key="8">
    <source>
        <dbReference type="SAM" id="SignalP"/>
    </source>
</evidence>
<feature type="signal peptide" evidence="8">
    <location>
        <begin position="1"/>
        <end position="20"/>
    </location>
</feature>
<dbReference type="RefSeq" id="WP_133342367.1">
    <property type="nucleotide sequence ID" value="NZ_SMZO01000013.1"/>
</dbReference>
<dbReference type="InterPro" id="IPR005017">
    <property type="entry name" value="OMPP1/FadL/TodX"/>
</dbReference>
<keyword evidence="7" id="KW-0998">Cell outer membrane</keyword>
<reference evidence="9 10" key="1">
    <citation type="submission" date="2019-03" db="EMBL/GenBank/DDBJ databases">
        <title>Rhodobacteraceae bacterium SM1902, a new member of the family Rhodobacteraceae isolated from Yantai.</title>
        <authorList>
            <person name="Sun Y."/>
        </authorList>
    </citation>
    <scope>NUCLEOTIDE SEQUENCE [LARGE SCALE GENOMIC DNA]</scope>
    <source>
        <strain evidence="9 10">SM1902</strain>
    </source>
</reference>
<dbReference type="PANTHER" id="PTHR35093:SF8">
    <property type="entry name" value="OUTER MEMBRANE PROTEIN NMB0088-RELATED"/>
    <property type="match status" value="1"/>
</dbReference>
<dbReference type="EMBL" id="SMZO01000013">
    <property type="protein sequence ID" value="TDL89168.1"/>
    <property type="molecule type" value="Genomic_DNA"/>
</dbReference>
<keyword evidence="4" id="KW-0812">Transmembrane</keyword>
<evidence type="ECO:0000313" key="10">
    <source>
        <dbReference type="Proteomes" id="UP000294562"/>
    </source>
</evidence>
<dbReference type="SUPFAM" id="SSF56935">
    <property type="entry name" value="Porins"/>
    <property type="match status" value="1"/>
</dbReference>
<feature type="chain" id="PRO_5020632521" description="Aromatic hydrocarbon degradation protein" evidence="8">
    <location>
        <begin position="21"/>
        <end position="380"/>
    </location>
</feature>
<keyword evidence="5 8" id="KW-0732">Signal</keyword>
<organism evidence="9 10">
    <name type="scientific">Meridianimarinicoccus aquatilis</name>
    <dbReference type="NCBI Taxonomy" id="2552766"/>
    <lineage>
        <taxon>Bacteria</taxon>
        <taxon>Pseudomonadati</taxon>
        <taxon>Pseudomonadota</taxon>
        <taxon>Alphaproteobacteria</taxon>
        <taxon>Rhodobacterales</taxon>
        <taxon>Paracoccaceae</taxon>
        <taxon>Meridianimarinicoccus</taxon>
    </lineage>
</organism>
<gene>
    <name evidence="9" type="ORF">E2L05_07855</name>
</gene>